<proteinExistence type="predicted"/>
<name>X1HZ05_9ZZZZ</name>
<dbReference type="AlphaFoldDB" id="X1HZ05"/>
<organism evidence="1">
    <name type="scientific">marine sediment metagenome</name>
    <dbReference type="NCBI Taxonomy" id="412755"/>
    <lineage>
        <taxon>unclassified sequences</taxon>
        <taxon>metagenomes</taxon>
        <taxon>ecological metagenomes</taxon>
    </lineage>
</organism>
<protein>
    <submittedName>
        <fullName evidence="1">Uncharacterized protein</fullName>
    </submittedName>
</protein>
<sequence>MGQVGIYPFLLPMIHDHSSIAQGGLIASILASITDPAHDHSTVAQGGIFPDLWLGASPLIRQASGAITFQTDEGVNTNTEVLIKGKGF</sequence>
<dbReference type="EMBL" id="BARU01030126">
    <property type="protein sequence ID" value="GAH74692.1"/>
    <property type="molecule type" value="Genomic_DNA"/>
</dbReference>
<comment type="caution">
    <text evidence="1">The sequence shown here is derived from an EMBL/GenBank/DDBJ whole genome shotgun (WGS) entry which is preliminary data.</text>
</comment>
<accession>X1HZ05</accession>
<reference evidence="1" key="1">
    <citation type="journal article" date="2014" name="Front. Microbiol.">
        <title>High frequency of phylogenetically diverse reductive dehalogenase-homologous genes in deep subseafloor sedimentary metagenomes.</title>
        <authorList>
            <person name="Kawai M."/>
            <person name="Futagami T."/>
            <person name="Toyoda A."/>
            <person name="Takaki Y."/>
            <person name="Nishi S."/>
            <person name="Hori S."/>
            <person name="Arai W."/>
            <person name="Tsubouchi T."/>
            <person name="Morono Y."/>
            <person name="Uchiyama I."/>
            <person name="Ito T."/>
            <person name="Fujiyama A."/>
            <person name="Inagaki F."/>
            <person name="Takami H."/>
        </authorList>
    </citation>
    <scope>NUCLEOTIDE SEQUENCE</scope>
    <source>
        <strain evidence="1">Expedition CK06-06</strain>
    </source>
</reference>
<evidence type="ECO:0000313" key="1">
    <source>
        <dbReference type="EMBL" id="GAH74692.1"/>
    </source>
</evidence>
<feature type="non-terminal residue" evidence="1">
    <location>
        <position position="88"/>
    </location>
</feature>
<gene>
    <name evidence="1" type="ORF">S03H2_47851</name>
</gene>